<evidence type="ECO:0000313" key="7">
    <source>
        <dbReference type="Proteomes" id="UP000664218"/>
    </source>
</evidence>
<name>A0A939HB91_9CLOT</name>
<evidence type="ECO:0000256" key="1">
    <source>
        <dbReference type="ARBA" id="ARBA00022723"/>
    </source>
</evidence>
<dbReference type="PROSITE" id="PS51781">
    <property type="entry name" value="SH3B"/>
    <property type="match status" value="2"/>
</dbReference>
<dbReference type="PANTHER" id="PTHR10587">
    <property type="entry name" value="GLYCOSYL TRANSFERASE-RELATED"/>
    <property type="match status" value="1"/>
</dbReference>
<gene>
    <name evidence="6" type="ORF">J3A84_05140</name>
</gene>
<dbReference type="CDD" id="cd10917">
    <property type="entry name" value="CE4_NodB_like_6s_7s"/>
    <property type="match status" value="1"/>
</dbReference>
<keyword evidence="7" id="KW-1185">Reference proteome</keyword>
<dbReference type="InterPro" id="IPR002509">
    <property type="entry name" value="NODB_dom"/>
</dbReference>
<dbReference type="GO" id="GO:0016020">
    <property type="term" value="C:membrane"/>
    <property type="evidence" value="ECO:0007669"/>
    <property type="project" value="TreeGrafter"/>
</dbReference>
<organism evidence="6 7">
    <name type="scientific">Proteiniclasticum aestuarii</name>
    <dbReference type="NCBI Taxonomy" id="2817862"/>
    <lineage>
        <taxon>Bacteria</taxon>
        <taxon>Bacillati</taxon>
        <taxon>Bacillota</taxon>
        <taxon>Clostridia</taxon>
        <taxon>Eubacteriales</taxon>
        <taxon>Clostridiaceae</taxon>
        <taxon>Proteiniclasticum</taxon>
    </lineage>
</organism>
<dbReference type="GO" id="GO:0005975">
    <property type="term" value="P:carbohydrate metabolic process"/>
    <property type="evidence" value="ECO:0007669"/>
    <property type="project" value="InterPro"/>
</dbReference>
<feature type="domain" description="NodB homology" evidence="4">
    <location>
        <begin position="258"/>
        <end position="442"/>
    </location>
</feature>
<feature type="signal peptide" evidence="3">
    <location>
        <begin position="1"/>
        <end position="24"/>
    </location>
</feature>
<protein>
    <submittedName>
        <fullName evidence="6">SH3 domain-containing protein</fullName>
    </submittedName>
</protein>
<accession>A0A939HB91</accession>
<dbReference type="PROSITE" id="PS51677">
    <property type="entry name" value="NODB"/>
    <property type="match status" value="1"/>
</dbReference>
<dbReference type="Pfam" id="PF08239">
    <property type="entry name" value="SH3_3"/>
    <property type="match status" value="3"/>
</dbReference>
<feature type="domain" description="SH3b" evidence="5">
    <location>
        <begin position="44"/>
        <end position="106"/>
    </location>
</feature>
<dbReference type="GO" id="GO:0046872">
    <property type="term" value="F:metal ion binding"/>
    <property type="evidence" value="ECO:0007669"/>
    <property type="project" value="UniProtKB-KW"/>
</dbReference>
<sequence length="449" mass="48326">MKAANAFCRVLVFTLFLLLSAAFLSPHPGPISLPTAQNPLIVEASEVKITTANLNMRTGPGTGYAVITVIQKGSQVTVNGYSGDWAKVTYSGKNGYAHSSYLKNESSTVRYTTANLNMRTGPGTSYAVILVIPKGAEVIVTDTSSTWYKVSYAGKSGYASSSYLTATATSSAELPVRYTTADLNLRTGPGTSYSIILTMPKGSKVSVLDTKYAWPKVRYGTREGYASPSYLSTTPPGETATGAPAAAIRKGNVSSSTKRIALTFDDYGSAAQIRSILSSLKSYGAKATFFPNGDFVKNNPSLIREITAGGHSVESHTYAHKDLTTLSDAQIREQIRLAKNAIYSVTGKYPSMVRPPYGAYDTRTRTIAGEEGVRYFVLWSVDTSDWATVRDGVTITTDYVINTAVNNASQNGIILMHMHSSKTVSGLPTILKRLRDAGYQFVTVNEMVN</sequence>
<keyword evidence="1" id="KW-0479">Metal-binding</keyword>
<proteinExistence type="predicted"/>
<dbReference type="AlphaFoldDB" id="A0A939HB91"/>
<comment type="caution">
    <text evidence="6">The sequence shown here is derived from an EMBL/GenBank/DDBJ whole genome shotgun (WGS) entry which is preliminary data.</text>
</comment>
<dbReference type="PANTHER" id="PTHR10587:SF133">
    <property type="entry name" value="CHITIN DEACETYLASE 1-RELATED"/>
    <property type="match status" value="1"/>
</dbReference>
<evidence type="ECO:0000259" key="4">
    <source>
        <dbReference type="PROSITE" id="PS51677"/>
    </source>
</evidence>
<dbReference type="InterPro" id="IPR003646">
    <property type="entry name" value="SH3-like_bac-type"/>
</dbReference>
<evidence type="ECO:0000259" key="5">
    <source>
        <dbReference type="PROSITE" id="PS51781"/>
    </source>
</evidence>
<dbReference type="Proteomes" id="UP000664218">
    <property type="component" value="Unassembled WGS sequence"/>
</dbReference>
<dbReference type="Gene3D" id="3.20.20.370">
    <property type="entry name" value="Glycoside hydrolase/deacetylase"/>
    <property type="match status" value="1"/>
</dbReference>
<evidence type="ECO:0000256" key="2">
    <source>
        <dbReference type="ARBA" id="ARBA00022801"/>
    </source>
</evidence>
<feature type="domain" description="SH3b" evidence="5">
    <location>
        <begin position="165"/>
        <end position="235"/>
    </location>
</feature>
<evidence type="ECO:0000313" key="6">
    <source>
        <dbReference type="EMBL" id="MBO1264425.1"/>
    </source>
</evidence>
<dbReference type="RefSeq" id="WP_207598938.1">
    <property type="nucleotide sequence ID" value="NZ_JAFNJU010000003.1"/>
</dbReference>
<dbReference type="SUPFAM" id="SSF88713">
    <property type="entry name" value="Glycoside hydrolase/deacetylase"/>
    <property type="match status" value="1"/>
</dbReference>
<dbReference type="EMBL" id="JAFNJU010000003">
    <property type="protein sequence ID" value="MBO1264425.1"/>
    <property type="molecule type" value="Genomic_DNA"/>
</dbReference>
<evidence type="ECO:0000256" key="3">
    <source>
        <dbReference type="SAM" id="SignalP"/>
    </source>
</evidence>
<keyword evidence="3" id="KW-0732">Signal</keyword>
<dbReference type="InterPro" id="IPR050248">
    <property type="entry name" value="Polysacc_deacetylase_ArnD"/>
</dbReference>
<dbReference type="GO" id="GO:0016810">
    <property type="term" value="F:hydrolase activity, acting on carbon-nitrogen (but not peptide) bonds"/>
    <property type="evidence" value="ECO:0007669"/>
    <property type="project" value="InterPro"/>
</dbReference>
<dbReference type="Gene3D" id="2.30.30.40">
    <property type="entry name" value="SH3 Domains"/>
    <property type="match status" value="3"/>
</dbReference>
<dbReference type="SMART" id="SM00287">
    <property type="entry name" value="SH3b"/>
    <property type="match status" value="3"/>
</dbReference>
<dbReference type="Pfam" id="PF01522">
    <property type="entry name" value="Polysacc_deac_1"/>
    <property type="match status" value="1"/>
</dbReference>
<keyword evidence="2" id="KW-0378">Hydrolase</keyword>
<reference evidence="6" key="1">
    <citation type="submission" date="2021-03" db="EMBL/GenBank/DDBJ databases">
        <title>Proteiniclasticum marinus sp. nov., isolated from tidal flat sediment.</title>
        <authorList>
            <person name="Namirimu T."/>
            <person name="Yang J.-A."/>
            <person name="Yang S.-H."/>
            <person name="Kim Y.-J."/>
            <person name="Kwon K.K."/>
        </authorList>
    </citation>
    <scope>NUCLEOTIDE SEQUENCE</scope>
    <source>
        <strain evidence="6">SCR006</strain>
    </source>
</reference>
<dbReference type="InterPro" id="IPR011330">
    <property type="entry name" value="Glyco_hydro/deAcase_b/a-brl"/>
</dbReference>
<feature type="chain" id="PRO_5037183608" evidence="3">
    <location>
        <begin position="25"/>
        <end position="449"/>
    </location>
</feature>